<evidence type="ECO:0000313" key="3">
    <source>
        <dbReference type="Proteomes" id="UP000650833"/>
    </source>
</evidence>
<gene>
    <name evidence="2" type="ORF">INT46_002800</name>
</gene>
<keyword evidence="3" id="KW-1185">Reference proteome</keyword>
<evidence type="ECO:0000313" key="2">
    <source>
        <dbReference type="EMBL" id="KAG2190679.1"/>
    </source>
</evidence>
<evidence type="ECO:0008006" key="4">
    <source>
        <dbReference type="Google" id="ProtNLM"/>
    </source>
</evidence>
<sequence>MSRTNTISFTTVYESDPDSVEAHSIFESVLQEGGKSGSRTEGSTPMDVDSVEASVDGKQNNEDQSELIKQIDLLKVAVFKATLKGTTGQVGSIEARTLSAATRRLEIAQKKDCLHHFVERVLETHRLSINQSWQRLVPARLSTGMAKWYATQMENKQFTTWSDFKIAFTNKYSSNQVVVKKEAREKLGKTHCKKTKSFNDFIEEFQGLKVVADIRDKGFLVRYLSKALPEEFMKATKYYLNLNTD</sequence>
<comment type="caution">
    <text evidence="2">The sequence shown here is derived from an EMBL/GenBank/DDBJ whole genome shotgun (WGS) entry which is preliminary data.</text>
</comment>
<proteinExistence type="predicted"/>
<protein>
    <recommendedName>
        <fullName evidence="4">Retrotransposon gag domain-containing protein</fullName>
    </recommendedName>
</protein>
<dbReference type="EMBL" id="JAEPRC010000921">
    <property type="protein sequence ID" value="KAG2190679.1"/>
    <property type="molecule type" value="Genomic_DNA"/>
</dbReference>
<organism evidence="2 3">
    <name type="scientific">Mucor plumbeus</name>
    <dbReference type="NCBI Taxonomy" id="97098"/>
    <lineage>
        <taxon>Eukaryota</taxon>
        <taxon>Fungi</taxon>
        <taxon>Fungi incertae sedis</taxon>
        <taxon>Mucoromycota</taxon>
        <taxon>Mucoromycotina</taxon>
        <taxon>Mucoromycetes</taxon>
        <taxon>Mucorales</taxon>
        <taxon>Mucorineae</taxon>
        <taxon>Mucoraceae</taxon>
        <taxon>Mucor</taxon>
    </lineage>
</organism>
<dbReference type="AlphaFoldDB" id="A0A8H7QD43"/>
<evidence type="ECO:0000256" key="1">
    <source>
        <dbReference type="SAM" id="MobiDB-lite"/>
    </source>
</evidence>
<dbReference type="Proteomes" id="UP000650833">
    <property type="component" value="Unassembled WGS sequence"/>
</dbReference>
<feature type="region of interest" description="Disordered" evidence="1">
    <location>
        <begin position="31"/>
        <end position="61"/>
    </location>
</feature>
<name>A0A8H7QD43_9FUNG</name>
<dbReference type="OrthoDB" id="2239428at2759"/>
<accession>A0A8H7QD43</accession>
<reference evidence="2" key="1">
    <citation type="submission" date="2020-12" db="EMBL/GenBank/DDBJ databases">
        <title>Metabolic potential, ecology and presence of endohyphal bacteria is reflected in genomic diversity of Mucoromycotina.</title>
        <authorList>
            <person name="Muszewska A."/>
            <person name="Okrasinska A."/>
            <person name="Steczkiewicz K."/>
            <person name="Drgas O."/>
            <person name="Orlowska M."/>
            <person name="Perlinska-Lenart U."/>
            <person name="Aleksandrzak-Piekarczyk T."/>
            <person name="Szatraj K."/>
            <person name="Zielenkiewicz U."/>
            <person name="Pilsyk S."/>
            <person name="Malc E."/>
            <person name="Mieczkowski P."/>
            <person name="Kruszewska J.S."/>
            <person name="Biernat P."/>
            <person name="Pawlowska J."/>
        </authorList>
    </citation>
    <scope>NUCLEOTIDE SEQUENCE</scope>
    <source>
        <strain evidence="2">CBS 226.32</strain>
    </source>
</reference>